<gene>
    <name evidence="3" type="primary">WBGene00118169</name>
</gene>
<reference evidence="3" key="2">
    <citation type="submission" date="2022-06" db="UniProtKB">
        <authorList>
            <consortium name="EnsemblMetazoa"/>
        </authorList>
    </citation>
    <scope>IDENTIFICATION</scope>
    <source>
        <strain evidence="3">PS312</strain>
    </source>
</reference>
<feature type="compositionally biased region" description="Pro residues" evidence="1">
    <location>
        <begin position="180"/>
        <end position="189"/>
    </location>
</feature>
<feature type="transmembrane region" description="Helical" evidence="2">
    <location>
        <begin position="433"/>
        <end position="456"/>
    </location>
</feature>
<proteinExistence type="predicted"/>
<organism evidence="3 4">
    <name type="scientific">Pristionchus pacificus</name>
    <name type="common">Parasitic nematode worm</name>
    <dbReference type="NCBI Taxonomy" id="54126"/>
    <lineage>
        <taxon>Eukaryota</taxon>
        <taxon>Metazoa</taxon>
        <taxon>Ecdysozoa</taxon>
        <taxon>Nematoda</taxon>
        <taxon>Chromadorea</taxon>
        <taxon>Rhabditida</taxon>
        <taxon>Rhabditina</taxon>
        <taxon>Diplogasteromorpha</taxon>
        <taxon>Diplogasteroidea</taxon>
        <taxon>Neodiplogasteridae</taxon>
        <taxon>Pristionchus</taxon>
    </lineage>
</organism>
<dbReference type="AlphaFoldDB" id="A0A2A6BG31"/>
<evidence type="ECO:0000256" key="1">
    <source>
        <dbReference type="SAM" id="MobiDB-lite"/>
    </source>
</evidence>
<protein>
    <submittedName>
        <fullName evidence="3">Uncharacterized protein</fullName>
    </submittedName>
</protein>
<keyword evidence="2" id="KW-0812">Transmembrane</keyword>
<keyword evidence="4" id="KW-1185">Reference proteome</keyword>
<sequence length="458" mass="52899">MDQRRRWILVDSSIPRSPAGNRNRLVEVYATPSSYDDPSTSSYQRRPIPSNPSESKIHSLNRLNDRIHRKIAANSFLYSSTSSHIREEEIERPREERREEGERIVDESFRFIDDSNIYASSSRLPSSHPSQPLNRLVQHRDSQGEIDAVYERKPRQPDRGASLVADPSQSQWQSHSMPRPLVPDPPSPSKIPARTHDEWYQTGVVNQVPIMLTNDRLRREVIDQERIDHPPTLPRPIVDHSPRRIIDTSPRRYVDYSSQYHSICPYCSTPIHSGADHCPVCGAVNSTPLRRLGKNYEYFPPTTSTLPPASARYARSHSAPDYVRHTPHVTVEPYYKRREEILNPRALNRDSHYWATKRTVGPPQSTLLRQSRVGDPIYRNYGTADWRRKVYSTDMDYHNYPNYRDPGYNLHRSYYRYGQMKPRKSRGHTQRKAVAFALALLSLALVISAGVVLAAINY</sequence>
<evidence type="ECO:0000313" key="3">
    <source>
        <dbReference type="EnsemblMetazoa" id="PPA28615.1"/>
    </source>
</evidence>
<accession>A0A2A6BG31</accession>
<dbReference type="EnsemblMetazoa" id="PPA28615.1">
    <property type="protein sequence ID" value="PPA28615.1"/>
    <property type="gene ID" value="WBGene00118169"/>
</dbReference>
<feature type="region of interest" description="Disordered" evidence="1">
    <location>
        <begin position="30"/>
        <end position="57"/>
    </location>
</feature>
<dbReference type="OrthoDB" id="5865408at2759"/>
<evidence type="ECO:0000313" key="4">
    <source>
        <dbReference type="Proteomes" id="UP000005239"/>
    </source>
</evidence>
<feature type="compositionally biased region" description="Low complexity" evidence="1">
    <location>
        <begin position="31"/>
        <end position="43"/>
    </location>
</feature>
<keyword evidence="2" id="KW-0472">Membrane</keyword>
<name>A0A2A6BG31_PRIPA</name>
<reference evidence="4" key="1">
    <citation type="journal article" date="2008" name="Nat. Genet.">
        <title>The Pristionchus pacificus genome provides a unique perspective on nematode lifestyle and parasitism.</title>
        <authorList>
            <person name="Dieterich C."/>
            <person name="Clifton S.W."/>
            <person name="Schuster L.N."/>
            <person name="Chinwalla A."/>
            <person name="Delehaunty K."/>
            <person name="Dinkelacker I."/>
            <person name="Fulton L."/>
            <person name="Fulton R."/>
            <person name="Godfrey J."/>
            <person name="Minx P."/>
            <person name="Mitreva M."/>
            <person name="Roeseler W."/>
            <person name="Tian H."/>
            <person name="Witte H."/>
            <person name="Yang S.P."/>
            <person name="Wilson R.K."/>
            <person name="Sommer R.J."/>
        </authorList>
    </citation>
    <scope>NUCLEOTIDE SEQUENCE [LARGE SCALE GENOMIC DNA]</scope>
    <source>
        <strain evidence="4">PS312</strain>
    </source>
</reference>
<feature type="region of interest" description="Disordered" evidence="1">
    <location>
        <begin position="150"/>
        <end position="189"/>
    </location>
</feature>
<evidence type="ECO:0000256" key="2">
    <source>
        <dbReference type="SAM" id="Phobius"/>
    </source>
</evidence>
<accession>A0A8R1UH34</accession>
<keyword evidence="2" id="KW-1133">Transmembrane helix</keyword>
<dbReference type="Proteomes" id="UP000005239">
    <property type="component" value="Unassembled WGS sequence"/>
</dbReference>